<dbReference type="Proteomes" id="UP000192220">
    <property type="component" value="Unplaced"/>
</dbReference>
<dbReference type="InterPro" id="IPR011009">
    <property type="entry name" value="Kinase-like_dom_sf"/>
</dbReference>
<proteinExistence type="predicted"/>
<evidence type="ECO:0000256" key="1">
    <source>
        <dbReference type="ARBA" id="ARBA00022741"/>
    </source>
</evidence>
<dbReference type="AlphaFoldDB" id="A0A2I4D241"/>
<dbReference type="CDD" id="cd21037">
    <property type="entry name" value="MLKL_NTD"/>
    <property type="match status" value="1"/>
</dbReference>
<dbReference type="PANTHER" id="PTHR44329">
    <property type="entry name" value="SERINE/THREONINE-PROTEIN KINASE TNNI3K-RELATED"/>
    <property type="match status" value="1"/>
</dbReference>
<dbReference type="OrthoDB" id="4062651at2759"/>
<evidence type="ECO:0000259" key="3">
    <source>
        <dbReference type="PROSITE" id="PS50011"/>
    </source>
</evidence>
<dbReference type="InterPro" id="IPR051681">
    <property type="entry name" value="Ser/Thr_Kinases-Pseudokinases"/>
</dbReference>
<evidence type="ECO:0000313" key="4">
    <source>
        <dbReference type="Proteomes" id="UP000192220"/>
    </source>
</evidence>
<gene>
    <name evidence="5" type="primary">LOC106534269</name>
</gene>
<dbReference type="GO" id="GO:0005524">
    <property type="term" value="F:ATP binding"/>
    <property type="evidence" value="ECO:0007669"/>
    <property type="project" value="UniProtKB-KW"/>
</dbReference>
<dbReference type="InParanoid" id="A0A2I4D241"/>
<dbReference type="InterPro" id="IPR001245">
    <property type="entry name" value="Ser-Thr/Tyr_kinase_cat_dom"/>
</dbReference>
<feature type="domain" description="Protein kinase" evidence="3">
    <location>
        <begin position="199"/>
        <end position="467"/>
    </location>
</feature>
<dbReference type="KEGG" id="alim:106534269"/>
<accession>A0A2I4D241</accession>
<dbReference type="GO" id="GO:0007166">
    <property type="term" value="P:cell surface receptor signaling pathway"/>
    <property type="evidence" value="ECO:0007669"/>
    <property type="project" value="InterPro"/>
</dbReference>
<sequence length="473" mass="53934">MEMVKDILSIAYEIYSLVENVKANKKRCHRVSERVKALEGLVTSISQREAVQPCGEVEKALTGLSITLKSAQKLIKKYIAANLVKRILKSGSHGDEFNSVNDRLNDAFQSMALALQLENGNAVFKVFEQNSRLKEDEVDRKEDDADLKRMLLEYAEYVEAMQRDLEAIKTSVNKIVEMLDKPSIISVDIRLIEPKDLKYDPESCIMETPSSKVYKGQFGGFTVAIKQYLDPLNTSPGEIKSIFDKEVDTMKQFESPNILRMFGICILDEDKHKPQYLIIMEYCEKGSLRDVLSSKTELSWARKACMCLDAAQGLYRLHLTEEKSKVHGSITSSKFLVDENFRVKLGGFELAKTETSLRRMTKEKDKDIESLCYFSPQMLNDINHRYNKECEMYSFGIVLWEIATRKKPFEGCTDNDLLKKVCMEKYQEPLLPDCPEALGQLISTCRAFDSAQRPTAGVLVDELRSVVVQLEQQ</sequence>
<organism evidence="4 5">
    <name type="scientific">Austrofundulus limnaeus</name>
    <name type="common">Annual killifish</name>
    <dbReference type="NCBI Taxonomy" id="52670"/>
    <lineage>
        <taxon>Eukaryota</taxon>
        <taxon>Metazoa</taxon>
        <taxon>Chordata</taxon>
        <taxon>Craniata</taxon>
        <taxon>Vertebrata</taxon>
        <taxon>Euteleostomi</taxon>
        <taxon>Actinopterygii</taxon>
        <taxon>Neopterygii</taxon>
        <taxon>Teleostei</taxon>
        <taxon>Neoteleostei</taxon>
        <taxon>Acanthomorphata</taxon>
        <taxon>Ovalentaria</taxon>
        <taxon>Atherinomorphae</taxon>
        <taxon>Cyprinodontiformes</taxon>
        <taxon>Rivulidae</taxon>
        <taxon>Austrofundulus</taxon>
    </lineage>
</organism>
<dbReference type="InterPro" id="IPR059179">
    <property type="entry name" value="MLKL-like_MCAfunc"/>
</dbReference>
<keyword evidence="2" id="KW-0067">ATP-binding</keyword>
<dbReference type="Gene3D" id="3.30.200.20">
    <property type="entry name" value="Phosphorylase Kinase, domain 1"/>
    <property type="match status" value="1"/>
</dbReference>
<dbReference type="InterPro" id="IPR036537">
    <property type="entry name" value="Adaptor_Cbl_N_dom_sf"/>
</dbReference>
<dbReference type="RefSeq" id="XP_013886302.1">
    <property type="nucleotide sequence ID" value="XM_014030848.1"/>
</dbReference>
<evidence type="ECO:0000256" key="2">
    <source>
        <dbReference type="ARBA" id="ARBA00022840"/>
    </source>
</evidence>
<dbReference type="InterPro" id="IPR000719">
    <property type="entry name" value="Prot_kinase_dom"/>
</dbReference>
<dbReference type="GO" id="GO:0097527">
    <property type="term" value="P:necroptotic signaling pathway"/>
    <property type="evidence" value="ECO:0007669"/>
    <property type="project" value="TreeGrafter"/>
</dbReference>
<keyword evidence="4" id="KW-1185">Reference proteome</keyword>
<dbReference type="Gene3D" id="1.10.510.10">
    <property type="entry name" value="Transferase(Phosphotransferase) domain 1"/>
    <property type="match status" value="1"/>
</dbReference>
<dbReference type="PANTHER" id="PTHR44329:SF298">
    <property type="entry name" value="MIXED LINEAGE KINASE DOMAIN-LIKE PROTEIN"/>
    <property type="match status" value="1"/>
</dbReference>
<dbReference type="Gene3D" id="1.20.930.20">
    <property type="entry name" value="Adaptor protein Cbl, N-terminal domain"/>
    <property type="match status" value="1"/>
</dbReference>
<dbReference type="SUPFAM" id="SSF56112">
    <property type="entry name" value="Protein kinase-like (PK-like)"/>
    <property type="match status" value="1"/>
</dbReference>
<protein>
    <submittedName>
        <fullName evidence="5">Mixed lineage kinase domain-like protein</fullName>
    </submittedName>
</protein>
<dbReference type="Pfam" id="PF22215">
    <property type="entry name" value="MLKL_N"/>
    <property type="match status" value="1"/>
</dbReference>
<dbReference type="STRING" id="52670.A0A2I4D241"/>
<evidence type="ECO:0000313" key="5">
    <source>
        <dbReference type="RefSeq" id="XP_013886302.1"/>
    </source>
</evidence>
<name>A0A2I4D241_AUSLI</name>
<dbReference type="GeneID" id="106534269"/>
<dbReference type="Pfam" id="PF07714">
    <property type="entry name" value="PK_Tyr_Ser-Thr"/>
    <property type="match status" value="1"/>
</dbReference>
<reference evidence="5" key="1">
    <citation type="submission" date="2025-08" db="UniProtKB">
        <authorList>
            <consortium name="RefSeq"/>
        </authorList>
    </citation>
    <scope>IDENTIFICATION</scope>
    <source>
        <strain evidence="5">Quisiro</strain>
        <tissue evidence="5">Liver</tissue>
    </source>
</reference>
<dbReference type="InterPro" id="IPR054000">
    <property type="entry name" value="MLKL_N"/>
</dbReference>
<dbReference type="GO" id="GO:0004672">
    <property type="term" value="F:protein kinase activity"/>
    <property type="evidence" value="ECO:0007669"/>
    <property type="project" value="InterPro"/>
</dbReference>
<dbReference type="PROSITE" id="PS50011">
    <property type="entry name" value="PROTEIN_KINASE_DOM"/>
    <property type="match status" value="1"/>
</dbReference>
<keyword evidence="1" id="KW-0547">Nucleotide-binding</keyword>